<reference evidence="1" key="1">
    <citation type="journal article" date="2014" name="Front. Microbiol.">
        <title>High frequency of phylogenetically diverse reductive dehalogenase-homologous genes in deep subseafloor sedimentary metagenomes.</title>
        <authorList>
            <person name="Kawai M."/>
            <person name="Futagami T."/>
            <person name="Toyoda A."/>
            <person name="Takaki Y."/>
            <person name="Nishi S."/>
            <person name="Hori S."/>
            <person name="Arai W."/>
            <person name="Tsubouchi T."/>
            <person name="Morono Y."/>
            <person name="Uchiyama I."/>
            <person name="Ito T."/>
            <person name="Fujiyama A."/>
            <person name="Inagaki F."/>
            <person name="Takami H."/>
        </authorList>
    </citation>
    <scope>NUCLEOTIDE SEQUENCE</scope>
    <source>
        <strain evidence="1">Expedition CK06-06</strain>
    </source>
</reference>
<evidence type="ECO:0000313" key="1">
    <source>
        <dbReference type="EMBL" id="GAH33839.1"/>
    </source>
</evidence>
<proteinExistence type="predicted"/>
<dbReference type="EMBL" id="BARU01010517">
    <property type="protein sequence ID" value="GAH33839.1"/>
    <property type="molecule type" value="Genomic_DNA"/>
</dbReference>
<feature type="non-terminal residue" evidence="1">
    <location>
        <position position="1"/>
    </location>
</feature>
<organism evidence="1">
    <name type="scientific">marine sediment metagenome</name>
    <dbReference type="NCBI Taxonomy" id="412755"/>
    <lineage>
        <taxon>unclassified sequences</taxon>
        <taxon>metagenomes</taxon>
        <taxon>ecological metagenomes</taxon>
    </lineage>
</organism>
<gene>
    <name evidence="1" type="ORF">S03H2_20031</name>
</gene>
<protein>
    <submittedName>
        <fullName evidence="1">Uncharacterized protein</fullName>
    </submittedName>
</protein>
<sequence>QSIEEGPLERGGALLLIIRDDYSATKDVVLVPES</sequence>
<dbReference type="AlphaFoldDB" id="X1FWW8"/>
<name>X1FWW8_9ZZZZ</name>
<comment type="caution">
    <text evidence="1">The sequence shown here is derived from an EMBL/GenBank/DDBJ whole genome shotgun (WGS) entry which is preliminary data.</text>
</comment>
<accession>X1FWW8</accession>